<gene>
    <name evidence="2" type="ORF">PHYSODRAFT_497671</name>
</gene>
<protein>
    <submittedName>
        <fullName evidence="2">Uncharacterized protein</fullName>
    </submittedName>
</protein>
<feature type="transmembrane region" description="Helical" evidence="1">
    <location>
        <begin position="27"/>
        <end position="47"/>
    </location>
</feature>
<dbReference type="EMBL" id="JH159153">
    <property type="protein sequence ID" value="EGZ21814.1"/>
    <property type="molecule type" value="Genomic_DNA"/>
</dbReference>
<feature type="transmembrane region" description="Helical" evidence="1">
    <location>
        <begin position="67"/>
        <end position="88"/>
    </location>
</feature>
<dbReference type="KEGG" id="psoj:PHYSODRAFT_497671"/>
<evidence type="ECO:0000313" key="3">
    <source>
        <dbReference type="Proteomes" id="UP000002640"/>
    </source>
</evidence>
<feature type="transmembrane region" description="Helical" evidence="1">
    <location>
        <begin position="128"/>
        <end position="149"/>
    </location>
</feature>
<name>G4Z7R0_PHYSP</name>
<dbReference type="GeneID" id="20657467"/>
<keyword evidence="1" id="KW-1133">Transmembrane helix</keyword>
<dbReference type="AlphaFoldDB" id="G4Z7R0"/>
<keyword evidence="1" id="KW-0812">Transmembrane</keyword>
<feature type="non-terminal residue" evidence="2">
    <location>
        <position position="1"/>
    </location>
</feature>
<accession>G4Z7R0</accession>
<reference evidence="2 3" key="1">
    <citation type="journal article" date="2006" name="Science">
        <title>Phytophthora genome sequences uncover evolutionary origins and mechanisms of pathogenesis.</title>
        <authorList>
            <person name="Tyler B.M."/>
            <person name="Tripathy S."/>
            <person name="Zhang X."/>
            <person name="Dehal P."/>
            <person name="Jiang R.H."/>
            <person name="Aerts A."/>
            <person name="Arredondo F.D."/>
            <person name="Baxter L."/>
            <person name="Bensasson D."/>
            <person name="Beynon J.L."/>
            <person name="Chapman J."/>
            <person name="Damasceno C.M."/>
            <person name="Dorrance A.E."/>
            <person name="Dou D."/>
            <person name="Dickerman A.W."/>
            <person name="Dubchak I.L."/>
            <person name="Garbelotto M."/>
            <person name="Gijzen M."/>
            <person name="Gordon S.G."/>
            <person name="Govers F."/>
            <person name="Grunwald N.J."/>
            <person name="Huang W."/>
            <person name="Ivors K.L."/>
            <person name="Jones R.W."/>
            <person name="Kamoun S."/>
            <person name="Krampis K."/>
            <person name="Lamour K.H."/>
            <person name="Lee M.K."/>
            <person name="McDonald W.H."/>
            <person name="Medina M."/>
            <person name="Meijer H.J."/>
            <person name="Nordberg E.K."/>
            <person name="Maclean D.J."/>
            <person name="Ospina-Giraldo M.D."/>
            <person name="Morris P.F."/>
            <person name="Phuntumart V."/>
            <person name="Putnam N.H."/>
            <person name="Rash S."/>
            <person name="Rose J.K."/>
            <person name="Sakihama Y."/>
            <person name="Salamov A.A."/>
            <person name="Savidor A."/>
            <person name="Scheuring C.F."/>
            <person name="Smith B.M."/>
            <person name="Sobral B.W."/>
            <person name="Terry A."/>
            <person name="Torto-Alalibo T.A."/>
            <person name="Win J."/>
            <person name="Xu Z."/>
            <person name="Zhang H."/>
            <person name="Grigoriev I.V."/>
            <person name="Rokhsar D.S."/>
            <person name="Boore J.L."/>
        </authorList>
    </citation>
    <scope>NUCLEOTIDE SEQUENCE [LARGE SCALE GENOMIC DNA]</scope>
    <source>
        <strain evidence="2 3">P6497</strain>
    </source>
</reference>
<feature type="transmembrane region" description="Helical" evidence="1">
    <location>
        <begin position="100"/>
        <end position="122"/>
    </location>
</feature>
<organism evidence="2 3">
    <name type="scientific">Phytophthora sojae (strain P6497)</name>
    <name type="common">Soybean stem and root rot agent</name>
    <name type="synonym">Phytophthora megasperma f. sp. glycines</name>
    <dbReference type="NCBI Taxonomy" id="1094619"/>
    <lineage>
        <taxon>Eukaryota</taxon>
        <taxon>Sar</taxon>
        <taxon>Stramenopiles</taxon>
        <taxon>Oomycota</taxon>
        <taxon>Peronosporomycetes</taxon>
        <taxon>Peronosporales</taxon>
        <taxon>Peronosporaceae</taxon>
        <taxon>Phytophthora</taxon>
    </lineage>
</organism>
<dbReference type="InParanoid" id="G4Z7R0"/>
<keyword evidence="3" id="KW-1185">Reference proteome</keyword>
<keyword evidence="1" id="KW-0472">Membrane</keyword>
<dbReference type="RefSeq" id="XP_009524531.1">
    <property type="nucleotide sequence ID" value="XM_009526236.1"/>
</dbReference>
<proteinExistence type="predicted"/>
<evidence type="ECO:0000256" key="1">
    <source>
        <dbReference type="SAM" id="Phobius"/>
    </source>
</evidence>
<evidence type="ECO:0000313" key="2">
    <source>
        <dbReference type="EMBL" id="EGZ21814.1"/>
    </source>
</evidence>
<dbReference type="Proteomes" id="UP000002640">
    <property type="component" value="Unassembled WGS sequence"/>
</dbReference>
<sequence length="261" mass="29763">EATQVELQGFYSVERVREFIQYSGRTSMFRALVVMAIMPWPCVIITLLADVMRLGPPSQETRDSYQFIVRTLFIYWISTITITLQFRHSVPSVRLSNARVMLNAAFTAVLSFGAIYALTLLIGFPLPFTFITVSPAWVTFMLVPLASFVKKARLNPEVWLQIINTLKTWVGQESLVLIYLTYFYVFTTLPSNAKTPFAMLLPIIKIFMRNVMARTVLHLNDEIPEVVLMNVEMFNSLFMSYCMQNSPSIWTTLGLIAIDGA</sequence>